<sequence>MAPPISSLAARDFIPVQGAVSENKLTPVTIAGIVVACVLGVGVILWLGIRWYRKKRSKARGDNRASAFLAVRGVTKEGEEPKDTFSGYVNLPAIAIGGNLFSRSQLDSGIVMPHKTLSPNATREEIVQHHKEEGTLPRPFAPFMGDGSTLAPPSPLEGSNRSSTASFLSIARNSFLSSNSRRISVASVASTGSGGAVTTAGGGTARKVRQTFNPVLPDELVISVGERVTMVNSFDDGWCIVGRDGMGGTVELGAVPAWCFIKPAPGLRADRPLRTSSLGVTINIDAGSGPRQDVISWSNF</sequence>
<name>A0ABP1E8E8_9APHY</name>
<dbReference type="Proteomes" id="UP001497453">
    <property type="component" value="Chromosome 9"/>
</dbReference>
<gene>
    <name evidence="2" type="ORF">GFSPODELE1_LOCUS10694</name>
</gene>
<protein>
    <recommendedName>
        <fullName evidence="4">SH3 domain-containing protein</fullName>
    </recommendedName>
</protein>
<organism evidence="2 3">
    <name type="scientific">Somion occarium</name>
    <dbReference type="NCBI Taxonomy" id="3059160"/>
    <lineage>
        <taxon>Eukaryota</taxon>
        <taxon>Fungi</taxon>
        <taxon>Dikarya</taxon>
        <taxon>Basidiomycota</taxon>
        <taxon>Agaricomycotina</taxon>
        <taxon>Agaricomycetes</taxon>
        <taxon>Polyporales</taxon>
        <taxon>Cerrenaceae</taxon>
        <taxon>Somion</taxon>
    </lineage>
</organism>
<keyword evidence="1" id="KW-1133">Transmembrane helix</keyword>
<dbReference type="InterPro" id="IPR036028">
    <property type="entry name" value="SH3-like_dom_sf"/>
</dbReference>
<dbReference type="SUPFAM" id="SSF50044">
    <property type="entry name" value="SH3-domain"/>
    <property type="match status" value="1"/>
</dbReference>
<evidence type="ECO:0000256" key="1">
    <source>
        <dbReference type="SAM" id="Phobius"/>
    </source>
</evidence>
<dbReference type="EMBL" id="OZ037952">
    <property type="protein sequence ID" value="CAL1716298.1"/>
    <property type="molecule type" value="Genomic_DNA"/>
</dbReference>
<keyword evidence="3" id="KW-1185">Reference proteome</keyword>
<keyword evidence="1" id="KW-0812">Transmembrane</keyword>
<keyword evidence="1" id="KW-0472">Membrane</keyword>
<feature type="transmembrane region" description="Helical" evidence="1">
    <location>
        <begin position="28"/>
        <end position="49"/>
    </location>
</feature>
<proteinExistence type="predicted"/>
<reference evidence="3" key="1">
    <citation type="submission" date="2024-04" db="EMBL/GenBank/DDBJ databases">
        <authorList>
            <person name="Shaw F."/>
            <person name="Minotto A."/>
        </authorList>
    </citation>
    <scope>NUCLEOTIDE SEQUENCE [LARGE SCALE GENOMIC DNA]</scope>
</reference>
<evidence type="ECO:0000313" key="2">
    <source>
        <dbReference type="EMBL" id="CAL1716298.1"/>
    </source>
</evidence>
<accession>A0ABP1E8E8</accession>
<evidence type="ECO:0000313" key="3">
    <source>
        <dbReference type="Proteomes" id="UP001497453"/>
    </source>
</evidence>
<evidence type="ECO:0008006" key="4">
    <source>
        <dbReference type="Google" id="ProtNLM"/>
    </source>
</evidence>